<evidence type="ECO:0000313" key="3">
    <source>
        <dbReference type="Proteomes" id="UP000799757"/>
    </source>
</evidence>
<feature type="region of interest" description="Disordered" evidence="1">
    <location>
        <begin position="38"/>
        <end position="57"/>
    </location>
</feature>
<feature type="compositionally biased region" description="Pro residues" evidence="1">
    <location>
        <begin position="178"/>
        <end position="200"/>
    </location>
</feature>
<proteinExistence type="predicted"/>
<evidence type="ECO:0000313" key="2">
    <source>
        <dbReference type="EMBL" id="KAF2799875.1"/>
    </source>
</evidence>
<sequence length="313" mass="35171">MHEPSTWTTTLTCLQNQKGYLDGLLSKTATTLNALRDKQSRNDRVLSTNPGPRPKKKKMLQNRWRTDKTIKTCENEEKVILDCLRVCEDNIRTLESILNPQGTFATVAEYNLSNSKCSYRESAITDFDWNGWADEGPASPFHRERHHALILDEIPPEAYLDDASCDRPDTATTAPASNRPPPFPPRVGAPPSSMLPPVPPNTTHRQFHHSVLSPEAACFEPSITHFTYAEEGAKNLDKLSISGLLASKRMSQILGRRFSDAAVGHVSRRFSHARPELANAREQHRSWGPDSRQYRAYQNTPLQAPAAKRSYSL</sequence>
<accession>A0A6A6XV07</accession>
<dbReference type="AlphaFoldDB" id="A0A6A6XV07"/>
<organism evidence="2 3">
    <name type="scientific">Melanomma pulvis-pyrius CBS 109.77</name>
    <dbReference type="NCBI Taxonomy" id="1314802"/>
    <lineage>
        <taxon>Eukaryota</taxon>
        <taxon>Fungi</taxon>
        <taxon>Dikarya</taxon>
        <taxon>Ascomycota</taxon>
        <taxon>Pezizomycotina</taxon>
        <taxon>Dothideomycetes</taxon>
        <taxon>Pleosporomycetidae</taxon>
        <taxon>Pleosporales</taxon>
        <taxon>Melanommataceae</taxon>
        <taxon>Melanomma</taxon>
    </lineage>
</organism>
<protein>
    <submittedName>
        <fullName evidence="2">Uncharacterized protein</fullName>
    </submittedName>
</protein>
<dbReference type="Proteomes" id="UP000799757">
    <property type="component" value="Unassembled WGS sequence"/>
</dbReference>
<keyword evidence="3" id="KW-1185">Reference proteome</keyword>
<name>A0A6A6XV07_9PLEO</name>
<evidence type="ECO:0000256" key="1">
    <source>
        <dbReference type="SAM" id="MobiDB-lite"/>
    </source>
</evidence>
<reference evidence="2" key="1">
    <citation type="journal article" date="2020" name="Stud. Mycol.">
        <title>101 Dothideomycetes genomes: a test case for predicting lifestyles and emergence of pathogens.</title>
        <authorList>
            <person name="Haridas S."/>
            <person name="Albert R."/>
            <person name="Binder M."/>
            <person name="Bloem J."/>
            <person name="Labutti K."/>
            <person name="Salamov A."/>
            <person name="Andreopoulos B."/>
            <person name="Baker S."/>
            <person name="Barry K."/>
            <person name="Bills G."/>
            <person name="Bluhm B."/>
            <person name="Cannon C."/>
            <person name="Castanera R."/>
            <person name="Culley D."/>
            <person name="Daum C."/>
            <person name="Ezra D."/>
            <person name="Gonzalez J."/>
            <person name="Henrissat B."/>
            <person name="Kuo A."/>
            <person name="Liang C."/>
            <person name="Lipzen A."/>
            <person name="Lutzoni F."/>
            <person name="Magnuson J."/>
            <person name="Mondo S."/>
            <person name="Nolan M."/>
            <person name="Ohm R."/>
            <person name="Pangilinan J."/>
            <person name="Park H.-J."/>
            <person name="Ramirez L."/>
            <person name="Alfaro M."/>
            <person name="Sun H."/>
            <person name="Tritt A."/>
            <person name="Yoshinaga Y."/>
            <person name="Zwiers L.-H."/>
            <person name="Turgeon B."/>
            <person name="Goodwin S."/>
            <person name="Spatafora J."/>
            <person name="Crous P."/>
            <person name="Grigoriev I."/>
        </authorList>
    </citation>
    <scope>NUCLEOTIDE SEQUENCE</scope>
    <source>
        <strain evidence="2">CBS 109.77</strain>
    </source>
</reference>
<dbReference type="OrthoDB" id="3904016at2759"/>
<gene>
    <name evidence="2" type="ORF">K505DRAFT_230137</name>
</gene>
<dbReference type="EMBL" id="MU001757">
    <property type="protein sequence ID" value="KAF2799875.1"/>
    <property type="molecule type" value="Genomic_DNA"/>
</dbReference>
<feature type="region of interest" description="Disordered" evidence="1">
    <location>
        <begin position="161"/>
        <end position="205"/>
    </location>
</feature>